<feature type="domain" description="Mechanosensitive ion channel MscS C-terminal" evidence="10">
    <location>
        <begin position="596"/>
        <end position="678"/>
    </location>
</feature>
<protein>
    <submittedName>
        <fullName evidence="11">Mechanosensitive ion channel</fullName>
    </submittedName>
</protein>
<evidence type="ECO:0000256" key="7">
    <source>
        <dbReference type="SAM" id="MobiDB-lite"/>
    </source>
</evidence>
<feature type="compositionally biased region" description="Basic and acidic residues" evidence="7">
    <location>
        <begin position="38"/>
        <end position="53"/>
    </location>
</feature>
<dbReference type="PANTHER" id="PTHR30347:SF1">
    <property type="entry name" value="MECHANOSENSITIVE CHANNEL MSCK"/>
    <property type="match status" value="1"/>
</dbReference>
<evidence type="ECO:0000313" key="12">
    <source>
        <dbReference type="Proteomes" id="UP001528672"/>
    </source>
</evidence>
<feature type="region of interest" description="Disordered" evidence="7">
    <location>
        <begin position="38"/>
        <end position="63"/>
    </location>
</feature>
<dbReference type="Gene3D" id="3.30.70.100">
    <property type="match status" value="1"/>
</dbReference>
<evidence type="ECO:0000256" key="4">
    <source>
        <dbReference type="ARBA" id="ARBA00022692"/>
    </source>
</evidence>
<dbReference type="InterPro" id="IPR049278">
    <property type="entry name" value="MS_channel_C"/>
</dbReference>
<dbReference type="InterPro" id="IPR023408">
    <property type="entry name" value="MscS_beta-dom_sf"/>
</dbReference>
<dbReference type="Pfam" id="PF21082">
    <property type="entry name" value="MS_channel_3rd"/>
    <property type="match status" value="1"/>
</dbReference>
<dbReference type="Proteomes" id="UP001528672">
    <property type="component" value="Unassembled WGS sequence"/>
</dbReference>
<dbReference type="InterPro" id="IPR006685">
    <property type="entry name" value="MscS_channel_2nd"/>
</dbReference>
<feature type="domain" description="Mechanosensitive ion channel MscS" evidence="9">
    <location>
        <begin position="522"/>
        <end position="587"/>
    </location>
</feature>
<comment type="caution">
    <text evidence="11">The sequence shown here is derived from an EMBL/GenBank/DDBJ whole genome shotgun (WGS) entry which is preliminary data.</text>
</comment>
<sequence length="705" mass="77289">MENITLLAQPYTAIFGSDAKPGSASTLSPQECLDKVKKESEAFAKAQSRDPHPRSAATTEASQRQTLYDGIRNMCLQRLALEHEFDVLHRQGAAAAHHPPAAKPAGPGAADSSITVLYGLEVDNYKLRRSLSSADELLKKNAAQLLALQKQLLADQEALPASSPAHVATDSAATEASLRADLAANQALFRIRLHEFLKEAQQQARNKIKANDIALAALRPRVTFDEGMLQGILQSQRDRRTQRASLPSHGAHQRSSDSPSPPDAIVSNLFWNQLLNQFQADLDNKNQQVWQWRYDLYNATERSPEVIGRRLQAQASDLQAINLTVNSLMDGALSRGPGAAHVAGPGAPPAISAALLDQLVNTLALVNETEQNMSILRDEINLALEKLDPAKRLFDHLLLQADSALRLFWDFNLFTLKEQLNVNGQDVVTTQNITVGKSLGAILVLLVGYLMGAWLLRLLRKLAIRSLGVSERVANRVYQGALVLMVATLVVFSLHLVHVPLSVFTLFGGVLAVGLGFGAQSLVKNLIGALILQLTHPARVGDYIVVNQHSGFIKSMGWQFCVVRGFDGDESIISNMEMLSGSLINWTYQDKNMRRTVTVGVAYGSPVQQVIDLLLATAAATPEALQDPAPMVYFNEFGDSSLTFQLKYWIRLENNSPSIIDSEVRHRINDALNAAGIVMAFPQRDLHVYQDQPFKVDLVSPRRAA</sequence>
<feature type="region of interest" description="Disordered" evidence="7">
    <location>
        <begin position="235"/>
        <end position="262"/>
    </location>
</feature>
<comment type="subcellular location">
    <subcellularLocation>
        <location evidence="1">Cell membrane</location>
        <topology evidence="1">Multi-pass membrane protein</topology>
    </subcellularLocation>
</comment>
<dbReference type="Gene3D" id="1.10.287.1260">
    <property type="match status" value="1"/>
</dbReference>
<dbReference type="Pfam" id="PF00924">
    <property type="entry name" value="MS_channel_2nd"/>
    <property type="match status" value="1"/>
</dbReference>
<dbReference type="SUPFAM" id="SSF82861">
    <property type="entry name" value="Mechanosensitive channel protein MscS (YggB), transmembrane region"/>
    <property type="match status" value="1"/>
</dbReference>
<feature type="transmembrane region" description="Helical" evidence="8">
    <location>
        <begin position="503"/>
        <end position="523"/>
    </location>
</feature>
<keyword evidence="4 8" id="KW-0812">Transmembrane</keyword>
<name>A0ABT5MAT5_9BURK</name>
<evidence type="ECO:0000259" key="9">
    <source>
        <dbReference type="Pfam" id="PF00924"/>
    </source>
</evidence>
<feature type="transmembrane region" description="Helical" evidence="8">
    <location>
        <begin position="477"/>
        <end position="497"/>
    </location>
</feature>
<dbReference type="InterPro" id="IPR011014">
    <property type="entry name" value="MscS_channel_TM-2"/>
</dbReference>
<evidence type="ECO:0000256" key="6">
    <source>
        <dbReference type="ARBA" id="ARBA00023136"/>
    </source>
</evidence>
<proteinExistence type="inferred from homology"/>
<evidence type="ECO:0000256" key="2">
    <source>
        <dbReference type="ARBA" id="ARBA00008017"/>
    </source>
</evidence>
<evidence type="ECO:0000313" key="11">
    <source>
        <dbReference type="EMBL" id="MDD0813699.1"/>
    </source>
</evidence>
<dbReference type="SUPFAM" id="SSF82689">
    <property type="entry name" value="Mechanosensitive channel protein MscS (YggB), C-terminal domain"/>
    <property type="match status" value="1"/>
</dbReference>
<feature type="transmembrane region" description="Helical" evidence="8">
    <location>
        <begin position="438"/>
        <end position="456"/>
    </location>
</feature>
<dbReference type="InterPro" id="IPR052702">
    <property type="entry name" value="MscS-like_channel"/>
</dbReference>
<keyword evidence="6 8" id="KW-0472">Membrane</keyword>
<dbReference type="PANTHER" id="PTHR30347">
    <property type="entry name" value="POTASSIUM CHANNEL RELATED"/>
    <property type="match status" value="1"/>
</dbReference>
<dbReference type="EMBL" id="JAQSIO010000001">
    <property type="protein sequence ID" value="MDD0813699.1"/>
    <property type="molecule type" value="Genomic_DNA"/>
</dbReference>
<dbReference type="InterPro" id="IPR010920">
    <property type="entry name" value="LSM_dom_sf"/>
</dbReference>
<evidence type="ECO:0000256" key="3">
    <source>
        <dbReference type="ARBA" id="ARBA00022475"/>
    </source>
</evidence>
<dbReference type="SUPFAM" id="SSF50182">
    <property type="entry name" value="Sm-like ribonucleoproteins"/>
    <property type="match status" value="1"/>
</dbReference>
<evidence type="ECO:0000256" key="8">
    <source>
        <dbReference type="SAM" id="Phobius"/>
    </source>
</evidence>
<comment type="similarity">
    <text evidence="2">Belongs to the MscS (TC 1.A.23) family.</text>
</comment>
<keyword evidence="12" id="KW-1185">Reference proteome</keyword>
<evidence type="ECO:0000256" key="5">
    <source>
        <dbReference type="ARBA" id="ARBA00022989"/>
    </source>
</evidence>
<evidence type="ECO:0000256" key="1">
    <source>
        <dbReference type="ARBA" id="ARBA00004651"/>
    </source>
</evidence>
<evidence type="ECO:0000259" key="10">
    <source>
        <dbReference type="Pfam" id="PF21082"/>
    </source>
</evidence>
<gene>
    <name evidence="11" type="ORF">PSQ39_03570</name>
</gene>
<keyword evidence="3" id="KW-1003">Cell membrane</keyword>
<dbReference type="Gene3D" id="2.30.30.60">
    <property type="match status" value="1"/>
</dbReference>
<dbReference type="InterPro" id="IPR011066">
    <property type="entry name" value="MscS_channel_C_sf"/>
</dbReference>
<accession>A0ABT5MAT5</accession>
<organism evidence="11 12">
    <name type="scientific">Curvibacter microcysteis</name>
    <dbReference type="NCBI Taxonomy" id="3026419"/>
    <lineage>
        <taxon>Bacteria</taxon>
        <taxon>Pseudomonadati</taxon>
        <taxon>Pseudomonadota</taxon>
        <taxon>Betaproteobacteria</taxon>
        <taxon>Burkholderiales</taxon>
        <taxon>Comamonadaceae</taxon>
        <taxon>Curvibacter</taxon>
    </lineage>
</organism>
<reference evidence="11 12" key="1">
    <citation type="submission" date="2023-02" db="EMBL/GenBank/DDBJ databases">
        <title>Bacterial whole genome sequence for Curvibacter sp. HBC28.</title>
        <authorList>
            <person name="Le V."/>
            <person name="Ko S.-R."/>
            <person name="Ahn C.-Y."/>
            <person name="Oh H.-M."/>
        </authorList>
    </citation>
    <scope>NUCLEOTIDE SEQUENCE [LARGE SCALE GENOMIC DNA]</scope>
    <source>
        <strain evidence="11 12">HBC28</strain>
    </source>
</reference>
<keyword evidence="5 8" id="KW-1133">Transmembrane helix</keyword>